<keyword evidence="3" id="KW-1185">Reference proteome</keyword>
<dbReference type="AlphaFoldDB" id="B0CQ14"/>
<organism evidence="3">
    <name type="scientific">Laccaria bicolor (strain S238N-H82 / ATCC MYA-4686)</name>
    <name type="common">Bicoloured deceiver</name>
    <name type="synonym">Laccaria laccata var. bicolor</name>
    <dbReference type="NCBI Taxonomy" id="486041"/>
    <lineage>
        <taxon>Eukaryota</taxon>
        <taxon>Fungi</taxon>
        <taxon>Dikarya</taxon>
        <taxon>Basidiomycota</taxon>
        <taxon>Agaricomycotina</taxon>
        <taxon>Agaricomycetes</taxon>
        <taxon>Agaricomycetidae</taxon>
        <taxon>Agaricales</taxon>
        <taxon>Agaricineae</taxon>
        <taxon>Hydnangiaceae</taxon>
        <taxon>Laccaria</taxon>
    </lineage>
</organism>
<evidence type="ECO:0000313" key="2">
    <source>
        <dbReference type="EMBL" id="EDR15509.1"/>
    </source>
</evidence>
<dbReference type="HOGENOM" id="CLU_502532_0_0_1"/>
<protein>
    <submittedName>
        <fullName evidence="2">Predicted protein</fullName>
    </submittedName>
</protein>
<evidence type="ECO:0000256" key="1">
    <source>
        <dbReference type="SAM" id="MobiDB-lite"/>
    </source>
</evidence>
<proteinExistence type="predicted"/>
<dbReference type="Proteomes" id="UP000001194">
    <property type="component" value="Unassembled WGS sequence"/>
</dbReference>
<name>B0CQ14_LACBS</name>
<feature type="region of interest" description="Disordered" evidence="1">
    <location>
        <begin position="369"/>
        <end position="400"/>
    </location>
</feature>
<dbReference type="InParanoid" id="B0CQ14"/>
<feature type="compositionally biased region" description="Polar residues" evidence="1">
    <location>
        <begin position="378"/>
        <end position="391"/>
    </location>
</feature>
<sequence length="495" mass="54251">MRPEGGLLLPCLQRSIYQVAVELVQAATCHVADEFLSAVALVWELHELSQLFLLVYFSLFVAPDLLALICVAIGNAFGMVSDTMEVEPRAPLLPLVAQMNKQASAMNTEHKLPFPGPLSPDGTRDVRYLALDGQPKSTLKEWCREFRLPVSGNVPQLMERLREYSGDDNKWKSLGAVKMRSHKGPRSSGKPQRHQKQSQVRCAALFKSNPALDAPLRVMHALPTERSMDRRTAQQVAMVVPWRSGEARSPSDLPLNTAGGRDASAVSSSPTEVASPLTPVHLYLPYSLPSASLSRFEVPSCLGGLPHCPPSDISMQSPSTPLIEGDRTPAMDIDPSPLDHCPTSLAPSCKIFGFWLLCGTTPLQRGVESLSPPFTDIPSHSNSGRPSTGTGSLPYGKRRRGTPEDFNAAFTVNGQLQSYTAIEKAITQARIANDRILSVKAREEYGADFDQVFLYRRTRDGAWIVMSKDSSIARHYCRLQGEAQEDEEGDSDEGI</sequence>
<gene>
    <name evidence="2" type="ORF">LACBIDRAFT_321394</name>
</gene>
<dbReference type="EMBL" id="DS547091">
    <property type="protein sequence ID" value="EDR15509.1"/>
    <property type="molecule type" value="Genomic_DNA"/>
</dbReference>
<dbReference type="KEGG" id="lbc:LACBIDRAFT_321394"/>
<evidence type="ECO:0000313" key="3">
    <source>
        <dbReference type="Proteomes" id="UP000001194"/>
    </source>
</evidence>
<dbReference type="GeneID" id="6068886"/>
<dbReference type="RefSeq" id="XP_001873717.1">
    <property type="nucleotide sequence ID" value="XM_001873682.1"/>
</dbReference>
<dbReference type="OrthoDB" id="3049189at2759"/>
<accession>B0CQ14</accession>
<reference evidence="2 3" key="1">
    <citation type="journal article" date="2008" name="Nature">
        <title>The genome of Laccaria bicolor provides insights into mycorrhizal symbiosis.</title>
        <authorList>
            <person name="Martin F."/>
            <person name="Aerts A."/>
            <person name="Ahren D."/>
            <person name="Brun A."/>
            <person name="Danchin E.G.J."/>
            <person name="Duchaussoy F."/>
            <person name="Gibon J."/>
            <person name="Kohler A."/>
            <person name="Lindquist E."/>
            <person name="Pereda V."/>
            <person name="Salamov A."/>
            <person name="Shapiro H.J."/>
            <person name="Wuyts J."/>
            <person name="Blaudez D."/>
            <person name="Buee M."/>
            <person name="Brokstein P."/>
            <person name="Canbaeck B."/>
            <person name="Cohen D."/>
            <person name="Courty P.E."/>
            <person name="Coutinho P.M."/>
            <person name="Delaruelle C."/>
            <person name="Detter J.C."/>
            <person name="Deveau A."/>
            <person name="DiFazio S."/>
            <person name="Duplessis S."/>
            <person name="Fraissinet-Tachet L."/>
            <person name="Lucic E."/>
            <person name="Frey-Klett P."/>
            <person name="Fourrey C."/>
            <person name="Feussner I."/>
            <person name="Gay G."/>
            <person name="Grimwood J."/>
            <person name="Hoegger P.J."/>
            <person name="Jain P."/>
            <person name="Kilaru S."/>
            <person name="Labbe J."/>
            <person name="Lin Y.C."/>
            <person name="Legue V."/>
            <person name="Le Tacon F."/>
            <person name="Marmeisse R."/>
            <person name="Melayah D."/>
            <person name="Montanini B."/>
            <person name="Muratet M."/>
            <person name="Nehls U."/>
            <person name="Niculita-Hirzel H."/>
            <person name="Oudot-Le Secq M.P."/>
            <person name="Peter M."/>
            <person name="Quesneville H."/>
            <person name="Rajashekar B."/>
            <person name="Reich M."/>
            <person name="Rouhier N."/>
            <person name="Schmutz J."/>
            <person name="Yin T."/>
            <person name="Chalot M."/>
            <person name="Henrissat B."/>
            <person name="Kuees U."/>
            <person name="Lucas S."/>
            <person name="Van de Peer Y."/>
            <person name="Podila G.K."/>
            <person name="Polle A."/>
            <person name="Pukkila P.J."/>
            <person name="Richardson P.M."/>
            <person name="Rouze P."/>
            <person name="Sanders I.R."/>
            <person name="Stajich J.E."/>
            <person name="Tunlid A."/>
            <person name="Tuskan G."/>
            <person name="Grigoriev I.V."/>
        </authorList>
    </citation>
    <scope>NUCLEOTIDE SEQUENCE [LARGE SCALE GENOMIC DNA]</scope>
    <source>
        <strain evidence="3">S238N-H82 / ATCC MYA-4686</strain>
    </source>
</reference>
<feature type="region of interest" description="Disordered" evidence="1">
    <location>
        <begin position="245"/>
        <end position="270"/>
    </location>
</feature>